<dbReference type="InParanoid" id="F5Y856"/>
<dbReference type="PROSITE" id="PS51257">
    <property type="entry name" value="PROKAR_LIPOPROTEIN"/>
    <property type="match status" value="1"/>
</dbReference>
<evidence type="ECO:0000259" key="3">
    <source>
        <dbReference type="Pfam" id="PF26342"/>
    </source>
</evidence>
<proteinExistence type="predicted"/>
<evidence type="ECO:0000313" key="5">
    <source>
        <dbReference type="Proteomes" id="UP000009222"/>
    </source>
</evidence>
<name>F5Y856_LEAAZ</name>
<reference evidence="4 5" key="2">
    <citation type="journal article" date="2011" name="ISME J.">
        <title>RNA-seq reveals cooperative metabolic interactions between two termite-gut spirochete species in co-culture.</title>
        <authorList>
            <person name="Rosenthal A.Z."/>
            <person name="Matson E.G."/>
            <person name="Eldar A."/>
            <person name="Leadbetter J.R."/>
        </authorList>
    </citation>
    <scope>NUCLEOTIDE SEQUENCE [LARGE SCALE GENOMIC DNA]</scope>
    <source>
        <strain evidence="5">ATCC BAA-888 / DSM 13862 / ZAS-9</strain>
    </source>
</reference>
<evidence type="ECO:0000256" key="1">
    <source>
        <dbReference type="SAM" id="MobiDB-lite"/>
    </source>
</evidence>
<sequence>MKLYRVLFRCLLPAALVFSACACSTEAAIQRILGDSAEAPVFLDCKPVSDTEICFSFSRPVKVVSLLFDPATEFESVGEGEEVLVSLKSPFKSGERITADILVEDGSRNTLNVLVPFRTRNDRMPALLINELRTEYSKPKVEFVELKAQSDGNLGAVRLFIASNSLAKPVYEFPPAEVKAGDYIVLHLRTIETGWADETGDDLALSGGTDALATARDFWVNGTSKLLRKTDAVYLMDQDNSIIDGILMSENPDPWWIKGEFASAAELLSTGGAWRPASGDFIESSGIASPSEAVLTKNVGTAATRSISRDEAVPDSNTADDWYVTATSNATPGKANSTKRF</sequence>
<dbReference type="eggNOG" id="ENOG5033P4X">
    <property type="taxonomic scope" value="Bacteria"/>
</dbReference>
<feature type="compositionally biased region" description="Polar residues" evidence="1">
    <location>
        <begin position="315"/>
        <end position="341"/>
    </location>
</feature>
<feature type="signal peptide" evidence="2">
    <location>
        <begin position="1"/>
        <end position="22"/>
    </location>
</feature>
<accession>F5Y856</accession>
<dbReference type="Pfam" id="PF26342">
    <property type="entry name" value="TP_1001_2nd"/>
    <property type="match status" value="1"/>
</dbReference>
<reference evidence="5" key="1">
    <citation type="submission" date="2009-12" db="EMBL/GenBank/DDBJ databases">
        <title>Complete sequence of Treponema azotonutricium strain ZAS-9.</title>
        <authorList>
            <person name="Tetu S.G."/>
            <person name="Matson E."/>
            <person name="Ren Q."/>
            <person name="Seshadri R."/>
            <person name="Elbourne L."/>
            <person name="Hassan K.A."/>
            <person name="Durkin A."/>
            <person name="Radune D."/>
            <person name="Mohamoud Y."/>
            <person name="Shay R."/>
            <person name="Jin S."/>
            <person name="Zhang X."/>
            <person name="Lucey K."/>
            <person name="Ballor N.R."/>
            <person name="Ottesen E."/>
            <person name="Rosenthal R."/>
            <person name="Allen A."/>
            <person name="Leadbetter J.R."/>
            <person name="Paulsen I.T."/>
        </authorList>
    </citation>
    <scope>NUCLEOTIDE SEQUENCE [LARGE SCALE GENOMIC DNA]</scope>
    <source>
        <strain evidence="5">ATCC BAA-888 / DSM 13862 / ZAS-9</strain>
    </source>
</reference>
<protein>
    <submittedName>
        <fullName evidence="4">Putative lipoprotein</fullName>
    </submittedName>
</protein>
<dbReference type="Proteomes" id="UP000009222">
    <property type="component" value="Chromosome"/>
</dbReference>
<dbReference type="RefSeq" id="WP_015709803.1">
    <property type="nucleotide sequence ID" value="NC_015577.1"/>
</dbReference>
<feature type="region of interest" description="Disordered" evidence="1">
    <location>
        <begin position="305"/>
        <end position="341"/>
    </location>
</feature>
<dbReference type="HOGENOM" id="CLU_070080_0_0_12"/>
<keyword evidence="2" id="KW-0732">Signal</keyword>
<dbReference type="EMBL" id="CP001841">
    <property type="protein sequence ID" value="AEF82108.1"/>
    <property type="molecule type" value="Genomic_DNA"/>
</dbReference>
<dbReference type="AlphaFoldDB" id="F5Y856"/>
<evidence type="ECO:0000313" key="4">
    <source>
        <dbReference type="EMBL" id="AEF82108.1"/>
    </source>
</evidence>
<feature type="domain" description="TP-1001-like C-terminal" evidence="3">
    <location>
        <begin position="125"/>
        <end position="324"/>
    </location>
</feature>
<organism evidence="4 5">
    <name type="scientific">Leadbettera azotonutricia (strain ATCC BAA-888 / DSM 13862 / ZAS-9)</name>
    <name type="common">Treponema azotonutricium</name>
    <dbReference type="NCBI Taxonomy" id="545695"/>
    <lineage>
        <taxon>Bacteria</taxon>
        <taxon>Pseudomonadati</taxon>
        <taxon>Spirochaetota</taxon>
        <taxon>Spirochaetia</taxon>
        <taxon>Spirochaetales</taxon>
        <taxon>Breznakiellaceae</taxon>
        <taxon>Leadbettera</taxon>
    </lineage>
</organism>
<gene>
    <name evidence="4" type="ordered locus">TREAZ_2249</name>
</gene>
<dbReference type="KEGG" id="taz:TREAZ_2249"/>
<dbReference type="InterPro" id="IPR058683">
    <property type="entry name" value="TP_1001-like_C"/>
</dbReference>
<keyword evidence="4" id="KW-0449">Lipoprotein</keyword>
<keyword evidence="5" id="KW-1185">Reference proteome</keyword>
<evidence type="ECO:0000256" key="2">
    <source>
        <dbReference type="SAM" id="SignalP"/>
    </source>
</evidence>
<dbReference type="OrthoDB" id="369743at2"/>
<feature type="chain" id="PRO_5005347301" evidence="2">
    <location>
        <begin position="23"/>
        <end position="341"/>
    </location>
</feature>